<evidence type="ECO:0000256" key="1">
    <source>
        <dbReference type="SAM" id="Coils"/>
    </source>
</evidence>
<dbReference type="Proteomes" id="UP001249851">
    <property type="component" value="Unassembled WGS sequence"/>
</dbReference>
<gene>
    <name evidence="2" type="ORF">P5673_006240</name>
</gene>
<feature type="coiled-coil region" evidence="1">
    <location>
        <begin position="50"/>
        <end position="140"/>
    </location>
</feature>
<organism evidence="2 3">
    <name type="scientific">Acropora cervicornis</name>
    <name type="common">Staghorn coral</name>
    <dbReference type="NCBI Taxonomy" id="6130"/>
    <lineage>
        <taxon>Eukaryota</taxon>
        <taxon>Metazoa</taxon>
        <taxon>Cnidaria</taxon>
        <taxon>Anthozoa</taxon>
        <taxon>Hexacorallia</taxon>
        <taxon>Scleractinia</taxon>
        <taxon>Astrocoeniina</taxon>
        <taxon>Acroporidae</taxon>
        <taxon>Acropora</taxon>
    </lineage>
</organism>
<dbReference type="AlphaFoldDB" id="A0AAD9QXS9"/>
<dbReference type="Gene3D" id="1.10.287.1490">
    <property type="match status" value="1"/>
</dbReference>
<accession>A0AAD9QXS9</accession>
<reference evidence="2" key="2">
    <citation type="journal article" date="2023" name="Science">
        <title>Genomic signatures of disease resistance in endangered staghorn corals.</title>
        <authorList>
            <person name="Vollmer S.V."/>
            <person name="Selwyn J.D."/>
            <person name="Despard B.A."/>
            <person name="Roesel C.L."/>
        </authorList>
    </citation>
    <scope>NUCLEOTIDE SEQUENCE</scope>
    <source>
        <strain evidence="2">K2</strain>
    </source>
</reference>
<reference evidence="2" key="1">
    <citation type="journal article" date="2023" name="G3 (Bethesda)">
        <title>Whole genome assembly and annotation of the endangered Caribbean coral Acropora cervicornis.</title>
        <authorList>
            <person name="Selwyn J.D."/>
            <person name="Vollmer S.V."/>
        </authorList>
    </citation>
    <scope>NUCLEOTIDE SEQUENCE</scope>
    <source>
        <strain evidence="2">K2</strain>
    </source>
</reference>
<keyword evidence="1" id="KW-0175">Coiled coil</keyword>
<name>A0AAD9QXS9_ACRCE</name>
<comment type="caution">
    <text evidence="2">The sequence shown here is derived from an EMBL/GenBank/DDBJ whole genome shotgun (WGS) entry which is preliminary data.</text>
</comment>
<sequence length="344" mass="40018">MITEEHIPRKLTDSFDPVPAFLEMGVMVRNDVHQERARMNDIFVSHSEDIECLKIQLDDKNREITDLKNAVESLEEQNNELNVTLKLRNEEIKNLKARLGRLENEKKELEDELRSVQVKVGRLEKEIRDLNDAKIAQDEKNIEIQERFDKVQGKMETRSQAMKNEMQAIKETQHKAEMSMPVGFAKGGRQTSQLAMLPQPFQSLGDRELQASLSIGEMCQQVQNKMYKVVFPTLYAPKTNYKIKKIRRDLEKYPLPTPEKEESVKKWQELTGKFKWDEAHEEAMKDLQGKRNIDAHPSPLTEEGLTRAAELLDTKGNLKGWSSYKRVLELIKIWKQLQQMDSTV</sequence>
<evidence type="ECO:0000313" key="3">
    <source>
        <dbReference type="Proteomes" id="UP001249851"/>
    </source>
</evidence>
<keyword evidence="3" id="KW-1185">Reference proteome</keyword>
<protein>
    <submittedName>
        <fullName evidence="2">Uncharacterized protein</fullName>
    </submittedName>
</protein>
<dbReference type="EMBL" id="JARQWQ010000010">
    <property type="protein sequence ID" value="KAK2569322.1"/>
    <property type="molecule type" value="Genomic_DNA"/>
</dbReference>
<evidence type="ECO:0000313" key="2">
    <source>
        <dbReference type="EMBL" id="KAK2569322.1"/>
    </source>
</evidence>
<proteinExistence type="predicted"/>